<dbReference type="SUPFAM" id="SSF48726">
    <property type="entry name" value="Immunoglobulin"/>
    <property type="match status" value="1"/>
</dbReference>
<comment type="caution">
    <text evidence="2">The sequence shown here is derived from an EMBL/GenBank/DDBJ whole genome shotgun (WGS) entry which is preliminary data.</text>
</comment>
<dbReference type="InterPro" id="IPR013783">
    <property type="entry name" value="Ig-like_fold"/>
</dbReference>
<protein>
    <recommendedName>
        <fullName evidence="1">Ig-like domain-containing protein</fullName>
    </recommendedName>
</protein>
<dbReference type="Gene3D" id="2.60.40.10">
    <property type="entry name" value="Immunoglobulins"/>
    <property type="match status" value="1"/>
</dbReference>
<evidence type="ECO:0000259" key="1">
    <source>
        <dbReference type="PROSITE" id="PS50835"/>
    </source>
</evidence>
<proteinExistence type="predicted"/>
<dbReference type="AlphaFoldDB" id="A0A4C1Z383"/>
<gene>
    <name evidence="2" type="ORF">EVAR_62105_1</name>
</gene>
<dbReference type="InterPro" id="IPR007110">
    <property type="entry name" value="Ig-like_dom"/>
</dbReference>
<dbReference type="OrthoDB" id="439917at2759"/>
<evidence type="ECO:0000313" key="3">
    <source>
        <dbReference type="Proteomes" id="UP000299102"/>
    </source>
</evidence>
<organism evidence="2 3">
    <name type="scientific">Eumeta variegata</name>
    <name type="common">Bagworm moth</name>
    <name type="synonym">Eumeta japonica</name>
    <dbReference type="NCBI Taxonomy" id="151549"/>
    <lineage>
        <taxon>Eukaryota</taxon>
        <taxon>Metazoa</taxon>
        <taxon>Ecdysozoa</taxon>
        <taxon>Arthropoda</taxon>
        <taxon>Hexapoda</taxon>
        <taxon>Insecta</taxon>
        <taxon>Pterygota</taxon>
        <taxon>Neoptera</taxon>
        <taxon>Endopterygota</taxon>
        <taxon>Lepidoptera</taxon>
        <taxon>Glossata</taxon>
        <taxon>Ditrysia</taxon>
        <taxon>Tineoidea</taxon>
        <taxon>Psychidae</taxon>
        <taxon>Oiketicinae</taxon>
        <taxon>Eumeta</taxon>
    </lineage>
</organism>
<reference evidence="2 3" key="1">
    <citation type="journal article" date="2019" name="Commun. Biol.">
        <title>The bagworm genome reveals a unique fibroin gene that provides high tensile strength.</title>
        <authorList>
            <person name="Kono N."/>
            <person name="Nakamura H."/>
            <person name="Ohtoshi R."/>
            <person name="Tomita M."/>
            <person name="Numata K."/>
            <person name="Arakawa K."/>
        </authorList>
    </citation>
    <scope>NUCLEOTIDE SEQUENCE [LARGE SCALE GENOMIC DNA]</scope>
</reference>
<dbReference type="EMBL" id="BGZK01001494">
    <property type="protein sequence ID" value="GBP81065.1"/>
    <property type="molecule type" value="Genomic_DNA"/>
</dbReference>
<dbReference type="Proteomes" id="UP000299102">
    <property type="component" value="Unassembled WGS sequence"/>
</dbReference>
<accession>A0A4C1Z383</accession>
<evidence type="ECO:0000313" key="2">
    <source>
        <dbReference type="EMBL" id="GBP81065.1"/>
    </source>
</evidence>
<feature type="domain" description="Ig-like" evidence="1">
    <location>
        <begin position="1"/>
        <end position="63"/>
    </location>
</feature>
<name>A0A4C1Z383_EUMVA</name>
<sequence>MRGDTLTLECQPASELSGDSVSDEDFSWTAEREGMLGYSNVIVEGETITIRDVRVENTGEYKCFKVFDSDSSDLRKGVPLRALTLSVLALPQFHIIFLPAYDTERECRYKDLLTVNSGLAAEMEAAACAQQKLCTIRVDEPSCLKSREGSFSLLRVIGVMSTVQHWGSGVIRCSAQCRRDLHCSLAYLCASAIPPLKEVDLIVAGAGHNRTVPAISAGGRKWIVTHTLKRKGVYFY</sequence>
<dbReference type="InterPro" id="IPR036179">
    <property type="entry name" value="Ig-like_dom_sf"/>
</dbReference>
<keyword evidence="3" id="KW-1185">Reference proteome</keyword>
<dbReference type="PROSITE" id="PS50835">
    <property type="entry name" value="IG_LIKE"/>
    <property type="match status" value="1"/>
</dbReference>